<evidence type="ECO:0000259" key="4">
    <source>
        <dbReference type="PROSITE" id="PS50081"/>
    </source>
</evidence>
<dbReference type="RefSeq" id="XP_015273973.1">
    <property type="nucleotide sequence ID" value="XM_015418487.1"/>
</dbReference>
<dbReference type="SUPFAM" id="SSF48403">
    <property type="entry name" value="Ankyrin repeat"/>
    <property type="match status" value="1"/>
</dbReference>
<dbReference type="Gene3D" id="3.30.60.20">
    <property type="match status" value="1"/>
</dbReference>
<reference evidence="6" key="1">
    <citation type="submission" date="2025-08" db="UniProtKB">
        <authorList>
            <consortium name="RefSeq"/>
        </authorList>
    </citation>
    <scope>IDENTIFICATION</scope>
</reference>
<dbReference type="PANTHER" id="PTHR13944">
    <property type="entry name" value="AGAP007712-PA"/>
    <property type="match status" value="1"/>
</dbReference>
<dbReference type="GeneID" id="107116551"/>
<feature type="compositionally biased region" description="Polar residues" evidence="3">
    <location>
        <begin position="1119"/>
        <end position="1133"/>
    </location>
</feature>
<accession>A0ABM1KJT6</accession>
<feature type="region of interest" description="Disordered" evidence="3">
    <location>
        <begin position="980"/>
        <end position="1012"/>
    </location>
</feature>
<dbReference type="PROSITE" id="PS00479">
    <property type="entry name" value="ZF_DAG_PE_1"/>
    <property type="match status" value="1"/>
</dbReference>
<evidence type="ECO:0000256" key="2">
    <source>
        <dbReference type="ARBA" id="ARBA00022833"/>
    </source>
</evidence>
<feature type="region of interest" description="Disordered" evidence="3">
    <location>
        <begin position="1384"/>
        <end position="1423"/>
    </location>
</feature>
<dbReference type="InterPro" id="IPR051632">
    <property type="entry name" value="Rho_GEF"/>
</dbReference>
<feature type="non-terminal residue" evidence="6">
    <location>
        <position position="1"/>
    </location>
</feature>
<feature type="region of interest" description="Disordered" evidence="3">
    <location>
        <begin position="1282"/>
        <end position="1370"/>
    </location>
</feature>
<dbReference type="PANTHER" id="PTHR13944:SF18">
    <property type="entry name" value="A-KINASE ANCHOR PROTEIN 13"/>
    <property type="match status" value="1"/>
</dbReference>
<dbReference type="SUPFAM" id="SSF57889">
    <property type="entry name" value="Cysteine-rich domain"/>
    <property type="match status" value="1"/>
</dbReference>
<feature type="compositionally biased region" description="Low complexity" evidence="3">
    <location>
        <begin position="547"/>
        <end position="558"/>
    </location>
</feature>
<feature type="region of interest" description="Disordered" evidence="3">
    <location>
        <begin position="424"/>
        <end position="449"/>
    </location>
</feature>
<feature type="region of interest" description="Disordered" evidence="3">
    <location>
        <begin position="1657"/>
        <end position="1688"/>
    </location>
</feature>
<gene>
    <name evidence="6" type="primary">LOC107116551</name>
</gene>
<sequence>SPEVVSPLHGDCLISVLLTKDDNVEGDDVVFYLVFTGSAVQHCTSTRKVTSGTLETIAPGHDCCETVKVSLCAAKQGFPVLVVAEGSFQFVQDEAYDAAQFLATCAGNQQALNFTRFLDRSRPPSGDVEFLDEKVALAFRHLKLPTGWNVLGADHNLNENVPRETLMHFAVRLGLLRLTWFLLQQPGGRGAVSVPNSEGATPVSLALERGHHKLHQLLTQEAASEPDSWSTLSHTVLSEEYSVKYHRGLDIYTLTAEVKRGTGSGMENNISCLQTFIQSCQHTTVSEHPHPPPKSTFKSGCSNTKSGGPAAASDHNTEEGNGAGLSASANLNVMPILVPACPKEEGCKQPEEPLSTPQSLGSPQGAEEPESVPYDQNKVSLLHKEEEEEPSAAVNSGEIPDTSDSKLSSGARLEGAVELPCSGAKQKGIGMNSSDRGLEKGSLGEQSNLHQEVEAVEGRTTGRSCELPTSCDAGMGQAECKSCTGTAVVQHGAENGKSNSSPSETQAVEVSAATWTDPATSCFVDVSGVAACRDGENVPERPGGPQNNGNLGTDTNTGPIESGGCRTVGADLQTDTARHLGDPKLLVKEVQKLASGPETEAVAMNTAPKRDRLLEANESEEQAVIGGAGVAVTDLRTSVQNDNSSANVEDGRPGVEPEAACAGSRIGEFVGSLQGEQITSRRAALGTETPSCSCGGSADLTSLHQGEVAACHSPKAGVGKDDFGSSSELCTSPAVVCGPVPSCLSPAMSSPAREEPPKSPEVVETHCKLDGSSQSTENKILAVASALLEEVIQQAQLIVARVVDATAAPAGQEASLHPEALALPLRGEGTECVQGNLLGTPSAIHPKESKQNQEVAEEAATQLTAVVEQGSPLPDEPPAGTCLPVDQPEKNKEGSSPSQPSSSKLGQERPGEAECFSEAPAVEAVAQSPPCDQSEELPESHGNAEPGLKVGACGLEAGENVRAGAAAGGLQGPALLEGTSACADGAPRPPDIMLSQEAEPGPSLQASPPPCRGSFLLEAPLLIGELPTPAGVPHTGGEEEVGNVSPRPLLQPIAEEPLGDCDSGPEGFFSASEEGPEPEAAPLEVVAQPNGSKRKAEPESHLSAPPPSTPVEKVGAKDSVQTADVNFLEQTAGNPDRATVPHGSLGSVAGNPMETPPLMEFRPDDQHMTDAVPISDGEMDLSLLSGGPMKRVENLEAARPSPVTDSSEVKTEEEMDFLQGLTENATSEAIINRESWCPVEPSPEPSLLEPKCACNSAERSSFLEDELSGDCTLTRDLLKRESGSKSDFFPLPSDGMDEIDFGKHEEEPSAGDSTSSGSSADDTISLERNSSLGSDISLPLTVNPPRPQAQYGLDGGSCHVASGEGPDGEFAVTGELEEELDSITEVPPHSSVLRSSMRPSSPFRRHSWGPGKNASSEAEVNHRSSMRVLGDIARKPPTHRRSLSWCPSSVQCSAMGDDLNGRSYSLEGLAGETDHIKKPSSSLDTASLNTKGLQQSPLANDERGSLVSLTEEELESEQGEVRGFDLQRCKRSQPRAFSFCTHPVASPLTKSTSLMAITQAGPDTQGRIRPSRRISFAFSISPLIPKSKTVFSIGSSSSEEEEELASSRPFGGSGSNGVPQSICEESCSFLPPSPSRKDLEGKSGTKVSRTFSYLKNKMSSGKKSKEKERDKEKTKERDSKEKDKDKKAVNGHAFSTIRMVGPIVCYHCSKTFNKDSFVCSNCDIIVHKSCMETVLACGKAKPKKGGLQTHDTSSLPTVIMRNKSSQPKERPRSAILAPEETAAPPAFNSRRSQQNMSLSKSVSIQNIAGVGNDETVLHTWKFLSQSTDSLNKISRVNESMESLTDEDVSDAAAEP</sequence>
<proteinExistence type="predicted"/>
<feature type="region of interest" description="Disordered" evidence="3">
    <location>
        <begin position="283"/>
        <end position="326"/>
    </location>
</feature>
<feature type="region of interest" description="Disordered" evidence="3">
    <location>
        <begin position="836"/>
        <end position="857"/>
    </location>
</feature>
<dbReference type="InterPro" id="IPR046349">
    <property type="entry name" value="C1-like_sf"/>
</dbReference>
<dbReference type="Gene3D" id="1.25.40.20">
    <property type="entry name" value="Ankyrin repeat-containing domain"/>
    <property type="match status" value="1"/>
</dbReference>
<feature type="compositionally biased region" description="Basic and acidic residues" evidence="3">
    <location>
        <begin position="1663"/>
        <end position="1688"/>
    </location>
</feature>
<dbReference type="Proteomes" id="UP000694871">
    <property type="component" value="Unplaced"/>
</dbReference>
<feature type="region of interest" description="Disordered" evidence="3">
    <location>
        <begin position="869"/>
        <end position="950"/>
    </location>
</feature>
<dbReference type="InterPro" id="IPR002219">
    <property type="entry name" value="PKC_DAG/PE"/>
</dbReference>
<feature type="compositionally biased region" description="Polar residues" evidence="3">
    <location>
        <begin position="1479"/>
        <end position="1498"/>
    </location>
</feature>
<organism evidence="5 6">
    <name type="scientific">Gekko japonicus</name>
    <name type="common">Schlegel's Japanese gecko</name>
    <dbReference type="NCBI Taxonomy" id="146911"/>
    <lineage>
        <taxon>Eukaryota</taxon>
        <taxon>Metazoa</taxon>
        <taxon>Chordata</taxon>
        <taxon>Craniata</taxon>
        <taxon>Vertebrata</taxon>
        <taxon>Euteleostomi</taxon>
        <taxon>Lepidosauria</taxon>
        <taxon>Squamata</taxon>
        <taxon>Bifurcata</taxon>
        <taxon>Gekkota</taxon>
        <taxon>Gekkonidae</taxon>
        <taxon>Gekkoninae</taxon>
        <taxon>Gekko</taxon>
    </lineage>
</organism>
<feature type="compositionally biased region" description="Polar residues" evidence="3">
    <location>
        <begin position="296"/>
        <end position="306"/>
    </location>
</feature>
<dbReference type="PROSITE" id="PS50081">
    <property type="entry name" value="ZF_DAG_PE_2"/>
    <property type="match status" value="1"/>
</dbReference>
<feature type="region of interest" description="Disordered" evidence="3">
    <location>
        <begin position="1473"/>
        <end position="1502"/>
    </location>
</feature>
<dbReference type="InterPro" id="IPR036770">
    <property type="entry name" value="Ankyrin_rpt-contain_sf"/>
</dbReference>
<keyword evidence="5" id="KW-1185">Reference proteome</keyword>
<feature type="region of interest" description="Disordered" evidence="3">
    <location>
        <begin position="343"/>
        <end position="412"/>
    </location>
</feature>
<keyword evidence="2" id="KW-0862">Zinc</keyword>
<feature type="compositionally biased region" description="Low complexity" evidence="3">
    <location>
        <begin position="1078"/>
        <end position="1089"/>
    </location>
</feature>
<feature type="region of interest" description="Disordered" evidence="3">
    <location>
        <begin position="1027"/>
        <end position="1171"/>
    </location>
</feature>
<feature type="compositionally biased region" description="Low complexity" evidence="3">
    <location>
        <begin position="1390"/>
        <end position="1402"/>
    </location>
</feature>
<feature type="domain" description="Phorbol-ester/DAG-type" evidence="4">
    <location>
        <begin position="1691"/>
        <end position="1737"/>
    </location>
</feature>
<evidence type="ECO:0000313" key="6">
    <source>
        <dbReference type="RefSeq" id="XP_015273973.1"/>
    </source>
</evidence>
<keyword evidence="1" id="KW-0479">Metal-binding</keyword>
<evidence type="ECO:0000256" key="3">
    <source>
        <dbReference type="SAM" id="MobiDB-lite"/>
    </source>
</evidence>
<protein>
    <submittedName>
        <fullName evidence="6">A-kinase anchor protein 13-like</fullName>
    </submittedName>
</protein>
<feature type="region of interest" description="Disordered" evidence="3">
    <location>
        <begin position="534"/>
        <end position="563"/>
    </location>
</feature>
<name>A0ABM1KJT6_GEKJA</name>
<feature type="compositionally biased region" description="Low complexity" evidence="3">
    <location>
        <begin position="1310"/>
        <end position="1323"/>
    </location>
</feature>
<dbReference type="SMART" id="SM00109">
    <property type="entry name" value="C1"/>
    <property type="match status" value="1"/>
</dbReference>
<evidence type="ECO:0000256" key="1">
    <source>
        <dbReference type="ARBA" id="ARBA00022723"/>
    </source>
</evidence>
<feature type="region of interest" description="Disordered" evidence="3">
    <location>
        <begin position="1592"/>
        <end position="1618"/>
    </location>
</feature>
<evidence type="ECO:0000313" key="5">
    <source>
        <dbReference type="Proteomes" id="UP000694871"/>
    </source>
</evidence>